<dbReference type="Proteomes" id="UP000828048">
    <property type="component" value="Chromosome 2"/>
</dbReference>
<reference evidence="1 2" key="1">
    <citation type="journal article" date="2021" name="Hortic Res">
        <title>High-quality reference genome and annotation aids understanding of berry development for evergreen blueberry (Vaccinium darrowii).</title>
        <authorList>
            <person name="Yu J."/>
            <person name="Hulse-Kemp A.M."/>
            <person name="Babiker E."/>
            <person name="Staton M."/>
        </authorList>
    </citation>
    <scope>NUCLEOTIDE SEQUENCE [LARGE SCALE GENOMIC DNA]</scope>
    <source>
        <strain evidence="2">cv. NJ 8807/NJ 8810</strain>
        <tissue evidence="1">Young leaf</tissue>
    </source>
</reference>
<name>A0ACB7X4V1_9ERIC</name>
<organism evidence="1 2">
    <name type="scientific">Vaccinium darrowii</name>
    <dbReference type="NCBI Taxonomy" id="229202"/>
    <lineage>
        <taxon>Eukaryota</taxon>
        <taxon>Viridiplantae</taxon>
        <taxon>Streptophyta</taxon>
        <taxon>Embryophyta</taxon>
        <taxon>Tracheophyta</taxon>
        <taxon>Spermatophyta</taxon>
        <taxon>Magnoliopsida</taxon>
        <taxon>eudicotyledons</taxon>
        <taxon>Gunneridae</taxon>
        <taxon>Pentapetalae</taxon>
        <taxon>asterids</taxon>
        <taxon>Ericales</taxon>
        <taxon>Ericaceae</taxon>
        <taxon>Vaccinioideae</taxon>
        <taxon>Vaccinieae</taxon>
        <taxon>Vaccinium</taxon>
    </lineage>
</organism>
<sequence>MDQTKKLAKALFNNANNPKLAWQLFKRIISSPNPSNSFSHFPQLVPFITRTLVRAKMFPEIDAFRQLLLSLPLQTSHTSLITTVRILAGSGHLTEAISHLRSIRTHFPDNPPSLSLYNLLMESCLRENSVDVGFISWLYDDLISAGHSPETYTFNLLIGGLCNCGHLEDARKLFDKMCEKGCRPNEFSFGILIRGYCRAGLGSTGLELLDVLKNMGLSPNVVIYNTLISTFCKEGKTDEAEKLVERMRKDDDLLPDVVTFNSRISALCSAGKIMEASRIFIDMQLDEELGLPRPNIVTYNLMLEGFCKKGMLEEAKTLVESMKRNGAFTKVESYNTWLMGLVRSGKVLEAQAVLKEMAEIGIELNVYSYNIMMDGLCKKGMLTDARLMLYSMKGSQVPPDTVTYSTLLHAYCTKGKVLEANNILNEMVKSNCLPNGYTCNILLHSLWKEGKFSEAENLLKKMKEKGYGVDTVTCNIVIDGLCKSGKVDKAVGIMSGMWNHGSAALSDLDNSFIDVLGDNNNWKECMPDLITYSTIIKGLCNAGRLDEAKKKFAEMTERNLFPDSIVYDTFIHSFCKIGKVSSAFRVLKDMERKGFNKSLQTYNSLIVGLGSKNQIFEMYGLMDEMRERGVSPDVLTYNRMISCICELGRPEDAIYLLDEMLQMGIPPNMSSFGFLIKASCKTGEFGIAREVFDIALSTCGHKVYLYSMMFNELLAGGEILEAKALLEASLDRCFDIGNFLYKDLINRLCKEEDLEGATDILRKMVHKRYGFDPASFMPVIDGLGKKGIKHEADELAERMLEMASHSNVTNKVYRSRRELYREKPGKYGRNDWQAILHRDDISAIALKTLKRVQKGWGQGSTLSLQPQKNDYLDIWDGTTDVEAMGLYKTFLLFHAYILFPGKMGSELILQRVDLSVRNLVFFWAYLDRIFPRKNLKTAVRTKGKVSFEELTTILHSEEMQIHKHGASVSAKVFVTTTKGETSFDQGSTSSGASVSNPPPVNQRQNLNYQPPPFVNTGFSRSNSQSWTGFGTPQTGFSGFNGPQNGFTGSQQSITSQQGGFGNTNSSNMYGYQGNAGIGCNGQFGQFGPYNYNGGSSSSSFPQPQPQGQFGQFSSFPRTSNMPQYGTSVHPPVVNMVTPNVSTTTSGSSSPQWYFDTGASSHVTNDLANLQLHQPCGSGEGVVVGNGTSLPVHSTVLIITLLLKCQSVIQMFHLLVFQFLLSIL</sequence>
<accession>A0ACB7X4V1</accession>
<evidence type="ECO:0000313" key="2">
    <source>
        <dbReference type="Proteomes" id="UP000828048"/>
    </source>
</evidence>
<evidence type="ECO:0000313" key="1">
    <source>
        <dbReference type="EMBL" id="KAH7835554.1"/>
    </source>
</evidence>
<keyword evidence="2" id="KW-1185">Reference proteome</keyword>
<comment type="caution">
    <text evidence="1">The sequence shown here is derived from an EMBL/GenBank/DDBJ whole genome shotgun (WGS) entry which is preliminary data.</text>
</comment>
<gene>
    <name evidence="1" type="ORF">Vadar_027284</name>
</gene>
<proteinExistence type="predicted"/>
<protein>
    <submittedName>
        <fullName evidence="1">Uncharacterized protein</fullName>
    </submittedName>
</protein>
<dbReference type="EMBL" id="CM037152">
    <property type="protein sequence ID" value="KAH7835554.1"/>
    <property type="molecule type" value="Genomic_DNA"/>
</dbReference>